<keyword evidence="4" id="KW-1185">Reference proteome</keyword>
<dbReference type="AlphaFoldDB" id="A0A6A3JJS5"/>
<organism evidence="2 5">
    <name type="scientific">Phytophthora rubi</name>
    <dbReference type="NCBI Taxonomy" id="129364"/>
    <lineage>
        <taxon>Eukaryota</taxon>
        <taxon>Sar</taxon>
        <taxon>Stramenopiles</taxon>
        <taxon>Oomycota</taxon>
        <taxon>Peronosporomycetes</taxon>
        <taxon>Peronosporales</taxon>
        <taxon>Peronosporaceae</taxon>
        <taxon>Phytophthora</taxon>
    </lineage>
</organism>
<evidence type="ECO:0000313" key="2">
    <source>
        <dbReference type="EMBL" id="KAE8995386.1"/>
    </source>
</evidence>
<dbReference type="Proteomes" id="UP000434957">
    <property type="component" value="Unassembled WGS sequence"/>
</dbReference>
<proteinExistence type="predicted"/>
<evidence type="ECO:0000313" key="3">
    <source>
        <dbReference type="EMBL" id="KAE9284494.1"/>
    </source>
</evidence>
<evidence type="ECO:0000256" key="1">
    <source>
        <dbReference type="SAM" id="SignalP"/>
    </source>
</evidence>
<reference evidence="2 5" key="1">
    <citation type="submission" date="2018-09" db="EMBL/GenBank/DDBJ databases">
        <title>Genomic investigation of the strawberry pathogen Phytophthora fragariae indicates pathogenicity is determined by transcriptional variation in three key races.</title>
        <authorList>
            <person name="Adams T.M."/>
            <person name="Armitage A.D."/>
            <person name="Sobczyk M.K."/>
            <person name="Bates H.J."/>
            <person name="Dunwell J.M."/>
            <person name="Nellist C.F."/>
            <person name="Harrison R.J."/>
        </authorList>
    </citation>
    <scope>NUCLEOTIDE SEQUENCE [LARGE SCALE GENOMIC DNA]</scope>
    <source>
        <strain evidence="2 5">SCRP324</strain>
        <strain evidence="3 4">SCRP333</strain>
    </source>
</reference>
<evidence type="ECO:0008006" key="6">
    <source>
        <dbReference type="Google" id="ProtNLM"/>
    </source>
</evidence>
<dbReference type="Proteomes" id="UP000435112">
    <property type="component" value="Unassembled WGS sequence"/>
</dbReference>
<feature type="chain" id="PRO_5036164598" description="RxLR effector protein" evidence="1">
    <location>
        <begin position="21"/>
        <end position="61"/>
    </location>
</feature>
<accession>A0A6A3JJS5</accession>
<evidence type="ECO:0000313" key="4">
    <source>
        <dbReference type="Proteomes" id="UP000434957"/>
    </source>
</evidence>
<dbReference type="OrthoDB" id="115486at2759"/>
<dbReference type="EMBL" id="QXFT01003576">
    <property type="protein sequence ID" value="KAE9284494.1"/>
    <property type="molecule type" value="Genomic_DNA"/>
</dbReference>
<keyword evidence="1" id="KW-0732">Signal</keyword>
<name>A0A6A3JJS5_9STRA</name>
<evidence type="ECO:0000313" key="5">
    <source>
        <dbReference type="Proteomes" id="UP000435112"/>
    </source>
</evidence>
<comment type="caution">
    <text evidence="2">The sequence shown here is derived from an EMBL/GenBank/DDBJ whole genome shotgun (WGS) entry which is preliminary data.</text>
</comment>
<protein>
    <recommendedName>
        <fullName evidence="6">RxLR effector protein</fullName>
    </recommendedName>
</protein>
<dbReference type="EMBL" id="QXFU01001794">
    <property type="protein sequence ID" value="KAE8995386.1"/>
    <property type="molecule type" value="Genomic_DNA"/>
</dbReference>
<sequence length="61" mass="6921">MQFIKGLAIAAMMCFAPATATTSIDVKENTPEERKLWYERTPITKSPYNRVIPPPPPLHHN</sequence>
<gene>
    <name evidence="2" type="ORF">PR002_g19631</name>
    <name evidence="3" type="ORF">PR003_g26841</name>
</gene>
<feature type="signal peptide" evidence="1">
    <location>
        <begin position="1"/>
        <end position="20"/>
    </location>
</feature>